<sequence length="273" mass="29336">MAAASSVQEWENDAEEALAAPARRLRAPVSPGEVPAGVWRADELGSQVVATLPTGWDQLDAELPGGGWPCHSISEILTPQPAIVEWRLLGGVLRHVASVGGQVVLVGPPKQPHLPGLLHEGGKASQLIWIQAETPAERLWVTEQLVKSDAAGLVVAWLPQVRSEQIRRLQVCAQACRAPVFLCRPEAARHEASAAPLRMHATYGLDWELQVEIFKRRGPAAAQLQLPSIPGGLAAVLTPRLRKPSRFFNRVEVPGVVGSPAPGRRSVAQLAVH</sequence>
<dbReference type="NCBIfam" id="NF033429">
    <property type="entry name" value="ImuA_translesion"/>
    <property type="match status" value="1"/>
</dbReference>
<dbReference type="OrthoDB" id="9811176at2"/>
<dbReference type="RefSeq" id="WP_145893087.1">
    <property type="nucleotide sequence ID" value="NZ_VOBQ01000008.1"/>
</dbReference>
<proteinExistence type="predicted"/>
<dbReference type="SUPFAM" id="SSF52540">
    <property type="entry name" value="P-loop containing nucleoside triphosphate hydrolases"/>
    <property type="match status" value="1"/>
</dbReference>
<reference evidence="1 2" key="1">
    <citation type="submission" date="2019-07" db="EMBL/GenBank/DDBJ databases">
        <title>Caenimonas sedimenti sp. nov., isolated from activated sludge.</title>
        <authorList>
            <person name="Xu J."/>
        </authorList>
    </citation>
    <scope>NUCLEOTIDE SEQUENCE [LARGE SCALE GENOMIC DNA]</scope>
    <source>
        <strain evidence="1 2">HX-9-20</strain>
    </source>
</reference>
<organism evidence="1 2">
    <name type="scientific">Caenimonas sedimenti</name>
    <dbReference type="NCBI Taxonomy" id="2596921"/>
    <lineage>
        <taxon>Bacteria</taxon>
        <taxon>Pseudomonadati</taxon>
        <taxon>Pseudomonadota</taxon>
        <taxon>Betaproteobacteria</taxon>
        <taxon>Burkholderiales</taxon>
        <taxon>Comamonadaceae</taxon>
        <taxon>Caenimonas</taxon>
    </lineage>
</organism>
<dbReference type="EMBL" id="VOBQ01000008">
    <property type="protein sequence ID" value="TWO71476.1"/>
    <property type="molecule type" value="Genomic_DNA"/>
</dbReference>
<gene>
    <name evidence="1" type="primary">imuA</name>
    <name evidence="1" type="ORF">FN976_11210</name>
</gene>
<evidence type="ECO:0000313" key="1">
    <source>
        <dbReference type="EMBL" id="TWO71476.1"/>
    </source>
</evidence>
<name>A0A562ZSY7_9BURK</name>
<dbReference type="AlphaFoldDB" id="A0A562ZSY7"/>
<comment type="caution">
    <text evidence="1">The sequence shown here is derived from an EMBL/GenBank/DDBJ whole genome shotgun (WGS) entry which is preliminary data.</text>
</comment>
<dbReference type="InterPro" id="IPR047610">
    <property type="entry name" value="ImuA_translesion"/>
</dbReference>
<dbReference type="InterPro" id="IPR027417">
    <property type="entry name" value="P-loop_NTPase"/>
</dbReference>
<dbReference type="Gene3D" id="3.40.50.300">
    <property type="entry name" value="P-loop containing nucleotide triphosphate hydrolases"/>
    <property type="match status" value="1"/>
</dbReference>
<accession>A0A562ZSY7</accession>
<evidence type="ECO:0000313" key="2">
    <source>
        <dbReference type="Proteomes" id="UP000318199"/>
    </source>
</evidence>
<dbReference type="Proteomes" id="UP000318199">
    <property type="component" value="Unassembled WGS sequence"/>
</dbReference>
<protein>
    <submittedName>
        <fullName evidence="1">Translesion DNA synthesis-associated protein ImuA</fullName>
    </submittedName>
</protein>
<keyword evidence="2" id="KW-1185">Reference proteome</keyword>